<dbReference type="AlphaFoldDB" id="A0AB36DPN4"/>
<name>A0AB36DPN4_MORCA</name>
<evidence type="ECO:0000313" key="2">
    <source>
        <dbReference type="Proteomes" id="UP000078295"/>
    </source>
</evidence>
<protein>
    <submittedName>
        <fullName evidence="1">Uncharacterized protein</fullName>
    </submittedName>
</protein>
<evidence type="ECO:0000313" key="1">
    <source>
        <dbReference type="EMBL" id="OAV26304.1"/>
    </source>
</evidence>
<sequence>MLTPCLHNFKPTAAVCQKWLERLSKKKGKPIKIWVRIIYIMNYECLFTDKNKKYAILPKILHNGYNFK</sequence>
<dbReference type="EMBL" id="LXHQ01000022">
    <property type="protein sequence ID" value="OAV26304.1"/>
    <property type="molecule type" value="Genomic_DNA"/>
</dbReference>
<proteinExistence type="predicted"/>
<dbReference type="Proteomes" id="UP000078295">
    <property type="component" value="Unassembled WGS sequence"/>
</dbReference>
<gene>
    <name evidence="1" type="ORF">AO370_0718</name>
</gene>
<comment type="caution">
    <text evidence="1">The sequence shown here is derived from an EMBL/GenBank/DDBJ whole genome shotgun (WGS) entry which is preliminary data.</text>
</comment>
<accession>A0AB36DPN4</accession>
<organism evidence="1 2">
    <name type="scientific">Moraxella catarrhalis</name>
    <name type="common">Branhamella catarrhalis</name>
    <dbReference type="NCBI Taxonomy" id="480"/>
    <lineage>
        <taxon>Bacteria</taxon>
        <taxon>Pseudomonadati</taxon>
        <taxon>Pseudomonadota</taxon>
        <taxon>Gammaproteobacteria</taxon>
        <taxon>Moraxellales</taxon>
        <taxon>Moraxellaceae</taxon>
        <taxon>Moraxella</taxon>
    </lineage>
</organism>
<reference evidence="1 2" key="1">
    <citation type="journal article" date="2016" name="Genome Biol. Evol.">
        <title>Comparative Genomic Analyses of the Moraxella catarrhalis Serosensitive and Seroresistant Lineages Demonstrate Their Independent Evolution.</title>
        <authorList>
            <person name="Earl J.P."/>
            <person name="de Vries S.P."/>
            <person name="Ahmed A."/>
            <person name="Powell E."/>
            <person name="Schultz M.P."/>
            <person name="Hermans P.W."/>
            <person name="Hill D.J."/>
            <person name="Zhou Z."/>
            <person name="Constantinidou C.I."/>
            <person name="Hu F.Z."/>
            <person name="Bootsma H.J."/>
            <person name="Ehrlich G.D."/>
        </authorList>
    </citation>
    <scope>NUCLEOTIDE SEQUENCE [LARGE SCALE GENOMIC DNA]</scope>
    <source>
        <strain evidence="1 2">F23</strain>
    </source>
</reference>